<reference evidence="2" key="1">
    <citation type="submission" date="2023-08" db="EMBL/GenBank/DDBJ databases">
        <authorList>
            <person name="Alioto T."/>
            <person name="Alioto T."/>
            <person name="Gomez Garrido J."/>
        </authorList>
    </citation>
    <scope>NUCLEOTIDE SEQUENCE</scope>
</reference>
<evidence type="ECO:0000313" key="2">
    <source>
        <dbReference type="EMBL" id="CAJ1087202.1"/>
    </source>
</evidence>
<evidence type="ECO:0000313" key="3">
    <source>
        <dbReference type="Proteomes" id="UP001178508"/>
    </source>
</evidence>
<dbReference type="Proteomes" id="UP001178508">
    <property type="component" value="Chromosome 24"/>
</dbReference>
<sequence>MARGDSEHFEPFKKRRGEETRPDDSRPDQRGAEGAACIVNHLQKKAFLPLRRRTLQLYVTNLRNRPLESVRVVSLGQTVMSLYHNLITGSRDFPVIPYRPPTRVWQVSAPFEREEDEENSRHPSLAAPPGRMVPLAGYTNRTILMNQRLPERVELRTLEDPWTGVHSLMVDGRMTKRVISTVFDSHQSVVTNRWRVTDYSENGQCLMSVLCRFTAMSTRCVERPKKRKRGHEEEDQDGEGSSQPNPKRPIRV</sequence>
<feature type="region of interest" description="Disordered" evidence="1">
    <location>
        <begin position="1"/>
        <end position="31"/>
    </location>
</feature>
<proteinExistence type="predicted"/>
<accession>A0AAV1HMB3</accession>
<dbReference type="AlphaFoldDB" id="A0AAV1HMB3"/>
<feature type="region of interest" description="Disordered" evidence="1">
    <location>
        <begin position="221"/>
        <end position="252"/>
    </location>
</feature>
<protein>
    <submittedName>
        <fullName evidence="2">Uncharacterized protein</fullName>
    </submittedName>
</protein>
<feature type="region of interest" description="Disordered" evidence="1">
    <location>
        <begin position="111"/>
        <end position="131"/>
    </location>
</feature>
<keyword evidence="3" id="KW-1185">Reference proteome</keyword>
<evidence type="ECO:0000256" key="1">
    <source>
        <dbReference type="SAM" id="MobiDB-lite"/>
    </source>
</evidence>
<dbReference type="EMBL" id="OY660887">
    <property type="protein sequence ID" value="CAJ1087202.1"/>
    <property type="molecule type" value="Genomic_DNA"/>
</dbReference>
<gene>
    <name evidence="2" type="ORF">XNOV1_A032423</name>
</gene>
<name>A0AAV1HMB3_XYRNO</name>
<organism evidence="2 3">
    <name type="scientific">Xyrichtys novacula</name>
    <name type="common">Pearly razorfish</name>
    <name type="synonym">Hemipteronotus novacula</name>
    <dbReference type="NCBI Taxonomy" id="13765"/>
    <lineage>
        <taxon>Eukaryota</taxon>
        <taxon>Metazoa</taxon>
        <taxon>Chordata</taxon>
        <taxon>Craniata</taxon>
        <taxon>Vertebrata</taxon>
        <taxon>Euteleostomi</taxon>
        <taxon>Actinopterygii</taxon>
        <taxon>Neopterygii</taxon>
        <taxon>Teleostei</taxon>
        <taxon>Neoteleostei</taxon>
        <taxon>Acanthomorphata</taxon>
        <taxon>Eupercaria</taxon>
        <taxon>Labriformes</taxon>
        <taxon>Labridae</taxon>
        <taxon>Xyrichtys</taxon>
    </lineage>
</organism>